<keyword evidence="4" id="KW-1185">Reference proteome</keyword>
<dbReference type="Proteomes" id="UP000198518">
    <property type="component" value="Unassembled WGS sequence"/>
</dbReference>
<sequence>MDVLVVGGTGLLGSAVVDRTGGTAVSRRTGFDVFDDDPADLLAAHDPDAVVVAASVEQQSVPIPDYVDAVTAFVEACAGRRLVYVSSDAVFDGDAGPYEPGDIRTPGDAPGRRLQVFEDQVERHDDGVVLRPGAVYAGDPLSPRLADTRDALADGGCERYDDVYRSPAHVDDVAAAVAELAAGGWTGVFHAPGPRLSVYEFHERALSALGVDTTNLEPVSAPEEDSVARDRSLRGPRFETELDATVRPPEDAL</sequence>
<dbReference type="AlphaFoldDB" id="A0A1I0Q9J2"/>
<dbReference type="OrthoDB" id="4907at2157"/>
<dbReference type="InterPro" id="IPR036291">
    <property type="entry name" value="NAD(P)-bd_dom_sf"/>
</dbReference>
<evidence type="ECO:0000313" key="3">
    <source>
        <dbReference type="EMBL" id="SEW23684.1"/>
    </source>
</evidence>
<evidence type="ECO:0000313" key="4">
    <source>
        <dbReference type="Proteomes" id="UP000198518"/>
    </source>
</evidence>
<dbReference type="Gene3D" id="3.40.50.720">
    <property type="entry name" value="NAD(P)-binding Rossmann-like Domain"/>
    <property type="match status" value="1"/>
</dbReference>
<dbReference type="PANTHER" id="PTHR43242">
    <property type="entry name" value="NAD(P)-BINDING ROSSMANN-FOLD SUPERFAMILY PROTEIN"/>
    <property type="match status" value="1"/>
</dbReference>
<feature type="compositionally biased region" description="Basic and acidic residues" evidence="1">
    <location>
        <begin position="226"/>
        <end position="240"/>
    </location>
</feature>
<organism evidence="3 4">
    <name type="scientific">Halobacterium jilantaiense</name>
    <dbReference type="NCBI Taxonomy" id="355548"/>
    <lineage>
        <taxon>Archaea</taxon>
        <taxon>Methanobacteriati</taxon>
        <taxon>Methanobacteriota</taxon>
        <taxon>Stenosarchaea group</taxon>
        <taxon>Halobacteria</taxon>
        <taxon>Halobacteriales</taxon>
        <taxon>Halobacteriaceae</taxon>
        <taxon>Halobacterium</taxon>
    </lineage>
</organism>
<dbReference type="PANTHER" id="PTHR43242:SF1">
    <property type="entry name" value="NAD(P)-BINDING ROSSMANN-FOLD SUPERFAMILY PROTEIN"/>
    <property type="match status" value="1"/>
</dbReference>
<dbReference type="STRING" id="355548.SAMN04487945_2407"/>
<evidence type="ECO:0000259" key="2">
    <source>
        <dbReference type="Pfam" id="PF04321"/>
    </source>
</evidence>
<feature type="region of interest" description="Disordered" evidence="1">
    <location>
        <begin position="216"/>
        <end position="253"/>
    </location>
</feature>
<reference evidence="3 4" key="1">
    <citation type="submission" date="2016-10" db="EMBL/GenBank/DDBJ databases">
        <authorList>
            <person name="de Groot N.N."/>
        </authorList>
    </citation>
    <scope>NUCLEOTIDE SEQUENCE [LARGE SCALE GENOMIC DNA]</scope>
    <source>
        <strain evidence="3 4">CGMCC 1.5337</strain>
    </source>
</reference>
<dbReference type="EMBL" id="FOJA01000001">
    <property type="protein sequence ID" value="SEW23684.1"/>
    <property type="molecule type" value="Genomic_DNA"/>
</dbReference>
<evidence type="ECO:0000256" key="1">
    <source>
        <dbReference type="SAM" id="MobiDB-lite"/>
    </source>
</evidence>
<proteinExistence type="predicted"/>
<feature type="domain" description="RmlD-like substrate binding" evidence="2">
    <location>
        <begin position="1"/>
        <end position="225"/>
    </location>
</feature>
<accession>A0A1I0Q9J2</accession>
<protein>
    <submittedName>
        <fullName evidence="3">dTDP-4-dehydrorhamnose reductase</fullName>
    </submittedName>
</protein>
<dbReference type="RefSeq" id="WP_089669614.1">
    <property type="nucleotide sequence ID" value="NZ_FOJA01000001.1"/>
</dbReference>
<gene>
    <name evidence="3" type="ORF">SAMN04487945_2407</name>
</gene>
<dbReference type="SUPFAM" id="SSF51735">
    <property type="entry name" value="NAD(P)-binding Rossmann-fold domains"/>
    <property type="match status" value="1"/>
</dbReference>
<dbReference type="Pfam" id="PF04321">
    <property type="entry name" value="RmlD_sub_bind"/>
    <property type="match status" value="1"/>
</dbReference>
<dbReference type="InterPro" id="IPR029903">
    <property type="entry name" value="RmlD-like-bd"/>
</dbReference>
<name>A0A1I0Q9J2_9EURY</name>